<dbReference type="CDD" id="cd08659">
    <property type="entry name" value="M20_ArgE_DapE-like"/>
    <property type="match status" value="1"/>
</dbReference>
<protein>
    <submittedName>
        <fullName evidence="9">Acetylornithine deacetylase</fullName>
        <ecNumber evidence="9">3.5.1.16</ecNumber>
    </submittedName>
</protein>
<evidence type="ECO:0000256" key="7">
    <source>
        <dbReference type="ARBA" id="ARBA00023285"/>
    </source>
</evidence>
<dbReference type="SUPFAM" id="SSF53187">
    <property type="entry name" value="Zn-dependent exopeptidases"/>
    <property type="match status" value="1"/>
</dbReference>
<dbReference type="Pfam" id="PF07687">
    <property type="entry name" value="M20_dimer"/>
    <property type="match status" value="1"/>
</dbReference>
<keyword evidence="6" id="KW-0862">Zinc</keyword>
<feature type="domain" description="Peptidase M20 dimerisation" evidence="8">
    <location>
        <begin position="209"/>
        <end position="318"/>
    </location>
</feature>
<evidence type="ECO:0000256" key="2">
    <source>
        <dbReference type="ARBA" id="ARBA00001947"/>
    </source>
</evidence>
<dbReference type="PANTHER" id="PTHR43808">
    <property type="entry name" value="ACETYLORNITHINE DEACETYLASE"/>
    <property type="match status" value="1"/>
</dbReference>
<name>A0ABS4ECF6_9FIRM</name>
<keyword evidence="7" id="KW-0170">Cobalt</keyword>
<reference evidence="9 10" key="1">
    <citation type="submission" date="2021-03" db="EMBL/GenBank/DDBJ databases">
        <title>Genomic Encyclopedia of Type Strains, Phase IV (KMG-IV): sequencing the most valuable type-strain genomes for metagenomic binning, comparative biology and taxonomic classification.</title>
        <authorList>
            <person name="Goeker M."/>
        </authorList>
    </citation>
    <scope>NUCLEOTIDE SEQUENCE [LARGE SCALE GENOMIC DNA]</scope>
    <source>
        <strain evidence="9 10">DSM 1289</strain>
    </source>
</reference>
<dbReference type="NCBIfam" id="TIGR01910">
    <property type="entry name" value="DapE-ArgE"/>
    <property type="match status" value="1"/>
</dbReference>
<dbReference type="Proteomes" id="UP000767291">
    <property type="component" value="Unassembled WGS sequence"/>
</dbReference>
<comment type="cofactor">
    <cofactor evidence="2">
        <name>Zn(2+)</name>
        <dbReference type="ChEBI" id="CHEBI:29105"/>
    </cofactor>
</comment>
<dbReference type="EMBL" id="JAGGJX010000004">
    <property type="protein sequence ID" value="MBP1855617.1"/>
    <property type="molecule type" value="Genomic_DNA"/>
</dbReference>
<dbReference type="PANTHER" id="PTHR43808:SF25">
    <property type="entry name" value="PEPTIDASE M20 DIMERISATION DOMAIN-CONTAINING PROTEIN"/>
    <property type="match status" value="1"/>
</dbReference>
<comment type="cofactor">
    <cofactor evidence="1">
        <name>Co(2+)</name>
        <dbReference type="ChEBI" id="CHEBI:48828"/>
    </cofactor>
</comment>
<dbReference type="InterPro" id="IPR002933">
    <property type="entry name" value="Peptidase_M20"/>
</dbReference>
<dbReference type="InterPro" id="IPR050072">
    <property type="entry name" value="Peptidase_M20A"/>
</dbReference>
<evidence type="ECO:0000256" key="1">
    <source>
        <dbReference type="ARBA" id="ARBA00001941"/>
    </source>
</evidence>
<dbReference type="InterPro" id="IPR036264">
    <property type="entry name" value="Bact_exopeptidase_dim_dom"/>
</dbReference>
<evidence type="ECO:0000256" key="6">
    <source>
        <dbReference type="ARBA" id="ARBA00022833"/>
    </source>
</evidence>
<sequence>MKKVLVDTLNKNKQEYIEDLKGLIGIKTENIGHGVLGGYEKEGQVYLEKLAKEVGFDAQRQDMSEETILKSRKINKEGNIGHNYKDHDRYNLICEYSEKNPGKTIVFNGHIDTMPAGDLSKWTYDPYTGTEVDGKIYGLGTADMKSGLIAPIMAVKLIKESGLELPGTVKVMSVCDEEGGGNGTVNAVMNGIEGDYCVVCECSEKNMIVAHMGFVGFDVDVKGIALHAGSKWKGVNAIEKAMLLIQDLKELEHNWLMNYKHPLLPAPTINLGVIQGGDAASTVAGKCTFKAMAHFLPTVMSYDQVVDDIFNTIKTRAEGDSWLRENMPEITISQSGFGFEIDTKSEFVTKTKDILEDTLDREVKIISSTAGNDARIMQNMAEIPTIILGPASINQCHSVDEYVEIDSYLESILMYASMILNLSK</sequence>
<dbReference type="RefSeq" id="WP_209457040.1">
    <property type="nucleotide sequence ID" value="NZ_BAAACS010000004.1"/>
</dbReference>
<gene>
    <name evidence="9" type="ORF">J2Z43_002015</name>
</gene>
<dbReference type="Pfam" id="PF01546">
    <property type="entry name" value="Peptidase_M20"/>
    <property type="match status" value="1"/>
</dbReference>
<dbReference type="EC" id="3.5.1.16" evidence="9"/>
<dbReference type="InterPro" id="IPR011650">
    <property type="entry name" value="Peptidase_M20_dimer"/>
</dbReference>
<accession>A0ABS4ECF6</accession>
<dbReference type="Gene3D" id="3.30.70.360">
    <property type="match status" value="1"/>
</dbReference>
<dbReference type="Gene3D" id="3.40.630.10">
    <property type="entry name" value="Zn peptidases"/>
    <property type="match status" value="1"/>
</dbReference>
<keyword evidence="5 9" id="KW-0378">Hydrolase</keyword>
<organism evidence="9 10">
    <name type="scientific">Metaclostridioides mangenotii</name>
    <dbReference type="NCBI Taxonomy" id="1540"/>
    <lineage>
        <taxon>Bacteria</taxon>
        <taxon>Bacillati</taxon>
        <taxon>Bacillota</taxon>
        <taxon>Clostridia</taxon>
        <taxon>Peptostreptococcales</taxon>
        <taxon>Peptostreptococcaceae</taxon>
        <taxon>Metaclostridioides</taxon>
    </lineage>
</organism>
<evidence type="ECO:0000256" key="4">
    <source>
        <dbReference type="ARBA" id="ARBA00022723"/>
    </source>
</evidence>
<evidence type="ECO:0000256" key="3">
    <source>
        <dbReference type="ARBA" id="ARBA00006247"/>
    </source>
</evidence>
<keyword evidence="4" id="KW-0479">Metal-binding</keyword>
<comment type="caution">
    <text evidence="9">The sequence shown here is derived from an EMBL/GenBank/DDBJ whole genome shotgun (WGS) entry which is preliminary data.</text>
</comment>
<evidence type="ECO:0000313" key="10">
    <source>
        <dbReference type="Proteomes" id="UP000767291"/>
    </source>
</evidence>
<evidence type="ECO:0000256" key="5">
    <source>
        <dbReference type="ARBA" id="ARBA00022801"/>
    </source>
</evidence>
<dbReference type="InterPro" id="IPR010182">
    <property type="entry name" value="ArgE/DapE"/>
</dbReference>
<dbReference type="SUPFAM" id="SSF55031">
    <property type="entry name" value="Bacterial exopeptidase dimerisation domain"/>
    <property type="match status" value="1"/>
</dbReference>
<dbReference type="GO" id="GO:0008777">
    <property type="term" value="F:acetylornithine deacetylase activity"/>
    <property type="evidence" value="ECO:0007669"/>
    <property type="project" value="UniProtKB-EC"/>
</dbReference>
<evidence type="ECO:0000259" key="8">
    <source>
        <dbReference type="Pfam" id="PF07687"/>
    </source>
</evidence>
<keyword evidence="10" id="KW-1185">Reference proteome</keyword>
<comment type="similarity">
    <text evidence="3">Belongs to the peptidase M20A family.</text>
</comment>
<proteinExistence type="inferred from homology"/>
<evidence type="ECO:0000313" key="9">
    <source>
        <dbReference type="EMBL" id="MBP1855617.1"/>
    </source>
</evidence>